<protein>
    <recommendedName>
        <fullName evidence="5">HCP-like protein</fullName>
    </recommendedName>
</protein>
<dbReference type="InterPro" id="IPR011990">
    <property type="entry name" value="TPR-like_helical_dom_sf"/>
</dbReference>
<accession>A0A1X2IE88</accession>
<keyword evidence="1" id="KW-0677">Repeat</keyword>
<name>A0A1X2IE88_9FUNG</name>
<feature type="region of interest" description="Disordered" evidence="2">
    <location>
        <begin position="487"/>
        <end position="511"/>
    </location>
</feature>
<evidence type="ECO:0008006" key="5">
    <source>
        <dbReference type="Google" id="ProtNLM"/>
    </source>
</evidence>
<feature type="region of interest" description="Disordered" evidence="2">
    <location>
        <begin position="1"/>
        <end position="132"/>
    </location>
</feature>
<dbReference type="InterPro" id="IPR051726">
    <property type="entry name" value="Chitin_Synth_Reg"/>
</dbReference>
<gene>
    <name evidence="3" type="ORF">BCR42DRAFT_417415</name>
</gene>
<feature type="compositionally biased region" description="Low complexity" evidence="2">
    <location>
        <begin position="74"/>
        <end position="126"/>
    </location>
</feature>
<evidence type="ECO:0000256" key="2">
    <source>
        <dbReference type="SAM" id="MobiDB-lite"/>
    </source>
</evidence>
<evidence type="ECO:0000313" key="4">
    <source>
        <dbReference type="Proteomes" id="UP000193560"/>
    </source>
</evidence>
<evidence type="ECO:0000313" key="3">
    <source>
        <dbReference type="EMBL" id="ORZ14671.1"/>
    </source>
</evidence>
<dbReference type="OrthoDB" id="272077at2759"/>
<dbReference type="AlphaFoldDB" id="A0A1X2IE88"/>
<dbReference type="PANTHER" id="PTHR46430">
    <property type="entry name" value="PROTEIN SKT5-RELATED"/>
    <property type="match status" value="1"/>
</dbReference>
<dbReference type="Pfam" id="PF08238">
    <property type="entry name" value="Sel1"/>
    <property type="match status" value="7"/>
</dbReference>
<dbReference type="PANTHER" id="PTHR46430:SF1">
    <property type="entry name" value="CHITIN SYNTHASE REGULATOR SKT5-RELATED"/>
    <property type="match status" value="1"/>
</dbReference>
<feature type="compositionally biased region" description="Pro residues" evidence="2">
    <location>
        <begin position="36"/>
        <end position="47"/>
    </location>
</feature>
<dbReference type="Gene3D" id="1.25.40.10">
    <property type="entry name" value="Tetratricopeptide repeat domain"/>
    <property type="match status" value="2"/>
</dbReference>
<evidence type="ECO:0000256" key="1">
    <source>
        <dbReference type="ARBA" id="ARBA00022737"/>
    </source>
</evidence>
<dbReference type="Proteomes" id="UP000193560">
    <property type="component" value="Unassembled WGS sequence"/>
</dbReference>
<dbReference type="STRING" id="90262.A0A1X2IE88"/>
<dbReference type="InterPro" id="IPR006597">
    <property type="entry name" value="Sel1-like"/>
</dbReference>
<feature type="compositionally biased region" description="Polar residues" evidence="2">
    <location>
        <begin position="56"/>
        <end position="73"/>
    </location>
</feature>
<dbReference type="SUPFAM" id="SSF81901">
    <property type="entry name" value="HCP-like"/>
    <property type="match status" value="1"/>
</dbReference>
<proteinExistence type="predicted"/>
<dbReference type="SMART" id="SM00671">
    <property type="entry name" value="SEL1"/>
    <property type="match status" value="7"/>
</dbReference>
<keyword evidence="4" id="KW-1185">Reference proteome</keyword>
<reference evidence="3 4" key="1">
    <citation type="submission" date="2016-07" db="EMBL/GenBank/DDBJ databases">
        <title>Pervasive Adenine N6-methylation of Active Genes in Fungi.</title>
        <authorList>
            <consortium name="DOE Joint Genome Institute"/>
            <person name="Mondo S.J."/>
            <person name="Dannebaum R.O."/>
            <person name="Kuo R.C."/>
            <person name="Labutti K."/>
            <person name="Haridas S."/>
            <person name="Kuo A."/>
            <person name="Salamov A."/>
            <person name="Ahrendt S.R."/>
            <person name="Lipzen A."/>
            <person name="Sullivan W."/>
            <person name="Andreopoulos W.B."/>
            <person name="Clum A."/>
            <person name="Lindquist E."/>
            <person name="Daum C."/>
            <person name="Ramamoorthy G.K."/>
            <person name="Gryganskyi A."/>
            <person name="Culley D."/>
            <person name="Magnuson J.K."/>
            <person name="James T.Y."/>
            <person name="O'Malley M.A."/>
            <person name="Stajich J.E."/>
            <person name="Spatafora J.W."/>
            <person name="Visel A."/>
            <person name="Grigoriev I.V."/>
        </authorList>
    </citation>
    <scope>NUCLEOTIDE SEQUENCE [LARGE SCALE GENOMIC DNA]</scope>
    <source>
        <strain evidence="3 4">NRRL 1336</strain>
    </source>
</reference>
<dbReference type="EMBL" id="MCGE01000014">
    <property type="protein sequence ID" value="ORZ14671.1"/>
    <property type="molecule type" value="Genomic_DNA"/>
</dbReference>
<sequence>MMETQQQDTPLPPPHSTTKHDLAKPPPLPKHNQLPPTTPVPGKPLPPSSSGKAPSTDTLTYTNNQPYSQPSYQSTNSNESNTSLSGTTNSNTIYSNGNTNNTNNSRPTLSNSNSPRSSSTPSQSPTDTRASSINLSLMGGDQLLDHSHLKPGNKASLLSYTQSINMYRENAKKTKSPDIQCDFAIFMVEAAKPVEDEVTRWEYLAEAEKLLKQLASRGHAESQYYLGNLYASGLLSKKNKNEFDKAFPFFVQASKHHHPDAAYRTAKCYEDGLGTRKDSSKAVQFYRKAATLNHPGSMYRMGVAEVNGELGISKNARDGVKWLKRAAEAATIEYPQAIHELALLHERGIDNVVFVDLQYAVTLYGQAADLGYAPSAFKLGECYEYGKLECQQDPALSIHYYTIAAQQGHREACFALTAWYLVGSPNVLPQSDADAYIWAKRAAEKELPKAEYAVGYFTEVGIGISKNLDNAMVWYKKAAEHGDKRAIQRLQGKPSEKPGKKKGSQDDCAIM</sequence>
<organism evidence="3 4">
    <name type="scientific">Absidia repens</name>
    <dbReference type="NCBI Taxonomy" id="90262"/>
    <lineage>
        <taxon>Eukaryota</taxon>
        <taxon>Fungi</taxon>
        <taxon>Fungi incertae sedis</taxon>
        <taxon>Mucoromycota</taxon>
        <taxon>Mucoromycotina</taxon>
        <taxon>Mucoromycetes</taxon>
        <taxon>Mucorales</taxon>
        <taxon>Cunninghamellaceae</taxon>
        <taxon>Absidia</taxon>
    </lineage>
</organism>
<comment type="caution">
    <text evidence="3">The sequence shown here is derived from an EMBL/GenBank/DDBJ whole genome shotgun (WGS) entry which is preliminary data.</text>
</comment>